<comment type="caution">
    <text evidence="2">The sequence shown here is derived from an EMBL/GenBank/DDBJ whole genome shotgun (WGS) entry which is preliminary data.</text>
</comment>
<evidence type="ECO:0000313" key="2">
    <source>
        <dbReference type="EMBL" id="MPC48882.1"/>
    </source>
</evidence>
<accession>A0A5B7FQU0</accession>
<evidence type="ECO:0000313" key="3">
    <source>
        <dbReference type="Proteomes" id="UP000324222"/>
    </source>
</evidence>
<proteinExistence type="predicted"/>
<gene>
    <name evidence="2" type="ORF">E2C01_042668</name>
</gene>
<reference evidence="2 3" key="1">
    <citation type="submission" date="2019-05" db="EMBL/GenBank/DDBJ databases">
        <title>Another draft genome of Portunus trituberculatus and its Hox gene families provides insights of decapod evolution.</title>
        <authorList>
            <person name="Jeong J.-H."/>
            <person name="Song I."/>
            <person name="Kim S."/>
            <person name="Choi T."/>
            <person name="Kim D."/>
            <person name="Ryu S."/>
            <person name="Kim W."/>
        </authorList>
    </citation>
    <scope>NUCLEOTIDE SEQUENCE [LARGE SCALE GENOMIC DNA]</scope>
    <source>
        <tissue evidence="2">Muscle</tissue>
    </source>
</reference>
<keyword evidence="3" id="KW-1185">Reference proteome</keyword>
<sequence>MLPPTALGHTQERRGQHKRPLPQEEERQSDERPRLAAPPRPPRRTGPQAAPALTSLPDEQ</sequence>
<dbReference type="AlphaFoldDB" id="A0A5B7FQU0"/>
<name>A0A5B7FQU0_PORTR</name>
<evidence type="ECO:0000256" key="1">
    <source>
        <dbReference type="SAM" id="MobiDB-lite"/>
    </source>
</evidence>
<organism evidence="2 3">
    <name type="scientific">Portunus trituberculatus</name>
    <name type="common">Swimming crab</name>
    <name type="synonym">Neptunus trituberculatus</name>
    <dbReference type="NCBI Taxonomy" id="210409"/>
    <lineage>
        <taxon>Eukaryota</taxon>
        <taxon>Metazoa</taxon>
        <taxon>Ecdysozoa</taxon>
        <taxon>Arthropoda</taxon>
        <taxon>Crustacea</taxon>
        <taxon>Multicrustacea</taxon>
        <taxon>Malacostraca</taxon>
        <taxon>Eumalacostraca</taxon>
        <taxon>Eucarida</taxon>
        <taxon>Decapoda</taxon>
        <taxon>Pleocyemata</taxon>
        <taxon>Brachyura</taxon>
        <taxon>Eubrachyura</taxon>
        <taxon>Portunoidea</taxon>
        <taxon>Portunidae</taxon>
        <taxon>Portuninae</taxon>
        <taxon>Portunus</taxon>
    </lineage>
</organism>
<dbReference type="Proteomes" id="UP000324222">
    <property type="component" value="Unassembled WGS sequence"/>
</dbReference>
<dbReference type="EMBL" id="VSRR010008534">
    <property type="protein sequence ID" value="MPC48882.1"/>
    <property type="molecule type" value="Genomic_DNA"/>
</dbReference>
<protein>
    <submittedName>
        <fullName evidence="2">Uncharacterized protein</fullName>
    </submittedName>
</protein>
<feature type="compositionally biased region" description="Basic and acidic residues" evidence="1">
    <location>
        <begin position="21"/>
        <end position="34"/>
    </location>
</feature>
<feature type="region of interest" description="Disordered" evidence="1">
    <location>
        <begin position="1"/>
        <end position="60"/>
    </location>
</feature>